<keyword evidence="2" id="KW-1185">Reference proteome</keyword>
<organism evidence="1 2">
    <name type="scientific">Commensalibacter communis</name>
    <dbReference type="NCBI Taxonomy" id="2972786"/>
    <lineage>
        <taxon>Bacteria</taxon>
        <taxon>Pseudomonadati</taxon>
        <taxon>Pseudomonadota</taxon>
        <taxon>Alphaproteobacteria</taxon>
        <taxon>Acetobacterales</taxon>
        <taxon>Acetobacteraceae</taxon>
    </lineage>
</organism>
<evidence type="ECO:0000313" key="1">
    <source>
        <dbReference type="EMBL" id="CAI3952960.1"/>
    </source>
</evidence>
<accession>A0ABM9HSQ7</accession>
<name>A0ABM9HSQ7_9PROT</name>
<reference evidence="1" key="1">
    <citation type="submission" date="2022-10" db="EMBL/GenBank/DDBJ databases">
        <authorList>
            <person name="Botero Cardona J."/>
        </authorList>
    </citation>
    <scope>NUCLEOTIDE SEQUENCE</scope>
    <source>
        <strain evidence="1">R-53529</strain>
    </source>
</reference>
<dbReference type="Proteomes" id="UP001154259">
    <property type="component" value="Unassembled WGS sequence"/>
</dbReference>
<comment type="caution">
    <text evidence="1">The sequence shown here is derived from an EMBL/GenBank/DDBJ whole genome shotgun (WGS) entry which is preliminary data.</text>
</comment>
<proteinExistence type="predicted"/>
<protein>
    <submittedName>
        <fullName evidence="1">Uncharacterized protein</fullName>
    </submittedName>
</protein>
<evidence type="ECO:0000313" key="2">
    <source>
        <dbReference type="Proteomes" id="UP001154259"/>
    </source>
</evidence>
<dbReference type="EMBL" id="CAMXCS010000005">
    <property type="protein sequence ID" value="CAI3952960.1"/>
    <property type="molecule type" value="Genomic_DNA"/>
</dbReference>
<sequence length="67" mass="8223">MLLQNSPKVNIRFFLLFNIFYNDRDIDNFIPHFLITRKIEHLNVHKIDKKRLTKCLNFTKNSKKIIY</sequence>
<gene>
    <name evidence="1" type="ORF">R53529_LOCUS1819</name>
</gene>